<accession>A0A371C6F3</accession>
<organism evidence="2 3">
    <name type="scientific">Yarrowia lipolytica</name>
    <name type="common">Candida lipolytica</name>
    <dbReference type="NCBI Taxonomy" id="4952"/>
    <lineage>
        <taxon>Eukaryota</taxon>
        <taxon>Fungi</taxon>
        <taxon>Dikarya</taxon>
        <taxon>Ascomycota</taxon>
        <taxon>Saccharomycotina</taxon>
        <taxon>Dipodascomycetes</taxon>
        <taxon>Dipodascales</taxon>
        <taxon>Dipodascales incertae sedis</taxon>
        <taxon>Yarrowia</taxon>
    </lineage>
</organism>
<feature type="chain" id="PRO_5017085538" description="Secreted protein" evidence="1">
    <location>
        <begin position="22"/>
        <end position="100"/>
    </location>
</feature>
<dbReference type="AlphaFoldDB" id="A0A371C6F3"/>
<evidence type="ECO:0000313" key="2">
    <source>
        <dbReference type="EMBL" id="RDW25620.1"/>
    </source>
</evidence>
<evidence type="ECO:0000313" key="3">
    <source>
        <dbReference type="Proteomes" id="UP000256601"/>
    </source>
</evidence>
<keyword evidence="1" id="KW-0732">Signal</keyword>
<feature type="signal peptide" evidence="1">
    <location>
        <begin position="1"/>
        <end position="21"/>
    </location>
</feature>
<reference evidence="2 3" key="1">
    <citation type="submission" date="2018-07" db="EMBL/GenBank/DDBJ databases">
        <title>Draft Genome Assemblies for Five Robust Yarrowia lipolytica Strains Exhibiting High Lipid Production and Pentose Sugar Utilization and Sugar Alcohol Secretion from Undetoxified Lignocellulosic Biomass Hydrolysates.</title>
        <authorList>
            <consortium name="DOE Joint Genome Institute"/>
            <person name="Walker C."/>
            <person name="Ryu S."/>
            <person name="Na H."/>
            <person name="Zane M."/>
            <person name="LaButti K."/>
            <person name="Lipzen A."/>
            <person name="Haridas S."/>
            <person name="Barry K."/>
            <person name="Grigoriev I.V."/>
            <person name="Quarterman J."/>
            <person name="Slininger P."/>
            <person name="Dien B."/>
            <person name="Trinh C.T."/>
        </authorList>
    </citation>
    <scope>NUCLEOTIDE SEQUENCE [LARGE SCALE GENOMIC DNA]</scope>
    <source>
        <strain evidence="2 3">YB392</strain>
    </source>
</reference>
<protein>
    <recommendedName>
        <fullName evidence="4">Secreted protein</fullName>
    </recommendedName>
</protein>
<evidence type="ECO:0000256" key="1">
    <source>
        <dbReference type="SAM" id="SignalP"/>
    </source>
</evidence>
<name>A0A371C6F3_YARLL</name>
<proteinExistence type="predicted"/>
<dbReference type="EMBL" id="KZ857336">
    <property type="protein sequence ID" value="RDW25620.1"/>
    <property type="molecule type" value="Genomic_DNA"/>
</dbReference>
<dbReference type="Proteomes" id="UP000256601">
    <property type="component" value="Unassembled WGS sequence"/>
</dbReference>
<evidence type="ECO:0008006" key="4">
    <source>
        <dbReference type="Google" id="ProtNLM"/>
    </source>
</evidence>
<sequence length="100" mass="10859">MAVSPARTVLLVFLVPASVSASVLSVCHHDPCRGRCSPRRIQLSHETAAIFRAWIATAHAAVCLVGCLSQLRLLIVSGAPTTGEQPQCLIRPALRRRQRH</sequence>
<gene>
    <name evidence="2" type="ORF">B0I71DRAFT_140882</name>
</gene>